<feature type="region of interest" description="Disordered" evidence="1">
    <location>
        <begin position="183"/>
        <end position="206"/>
    </location>
</feature>
<proteinExistence type="predicted"/>
<keyword evidence="2" id="KW-1133">Transmembrane helix</keyword>
<dbReference type="InterPro" id="IPR036259">
    <property type="entry name" value="MFS_trans_sf"/>
</dbReference>
<feature type="compositionally biased region" description="Basic and acidic residues" evidence="1">
    <location>
        <begin position="183"/>
        <end position="200"/>
    </location>
</feature>
<dbReference type="Proteomes" id="UP000232323">
    <property type="component" value="Unassembled WGS sequence"/>
</dbReference>
<evidence type="ECO:0000256" key="1">
    <source>
        <dbReference type="SAM" id="MobiDB-lite"/>
    </source>
</evidence>
<evidence type="ECO:0000256" key="2">
    <source>
        <dbReference type="SAM" id="Phobius"/>
    </source>
</evidence>
<keyword evidence="4" id="KW-1185">Reference proteome</keyword>
<dbReference type="EMBL" id="BEGY01000046">
    <property type="protein sequence ID" value="GAX79891.1"/>
    <property type="molecule type" value="Genomic_DNA"/>
</dbReference>
<sequence length="239" mass="26365">MNFKSSKPAIRIIRSCPFCKHCSHAKRIIPPRFHDKSAKTVCSSKKDEKQNFRLNREKNGFRVTLNESDFVVPDQALVASGVAAFVMAGIVGPLLVSLAITAVSVGVTLSIGAVALSTLFIPLAIFSFITFLTFGSFLGGFALLGLGIFAPKLISMVVAGAGIAIGWVAFRMLMPASTSKKQDMLEKEGRRNESVNKKGDIVSPEEVEAQRLSNELREFDKLLADREYQRRIDKWNKRE</sequence>
<reference evidence="3 4" key="1">
    <citation type="submission" date="2017-08" db="EMBL/GenBank/DDBJ databases">
        <title>Acidophilic green algal genome provides insights into adaptation to an acidic environment.</title>
        <authorList>
            <person name="Hirooka S."/>
            <person name="Hirose Y."/>
            <person name="Kanesaki Y."/>
            <person name="Higuchi S."/>
            <person name="Fujiwara T."/>
            <person name="Onuma R."/>
            <person name="Era A."/>
            <person name="Ohbayashi R."/>
            <person name="Uzuka A."/>
            <person name="Nozaki H."/>
            <person name="Yoshikawa H."/>
            <person name="Miyagishima S.Y."/>
        </authorList>
    </citation>
    <scope>NUCLEOTIDE SEQUENCE [LARGE SCALE GENOMIC DNA]</scope>
    <source>
        <strain evidence="3 4">NIES-2499</strain>
    </source>
</reference>
<accession>A0A250X9X2</accession>
<organism evidence="3 4">
    <name type="scientific">Chlamydomonas eustigma</name>
    <dbReference type="NCBI Taxonomy" id="1157962"/>
    <lineage>
        <taxon>Eukaryota</taxon>
        <taxon>Viridiplantae</taxon>
        <taxon>Chlorophyta</taxon>
        <taxon>core chlorophytes</taxon>
        <taxon>Chlorophyceae</taxon>
        <taxon>CS clade</taxon>
        <taxon>Chlamydomonadales</taxon>
        <taxon>Chlamydomonadaceae</taxon>
        <taxon>Chlamydomonas</taxon>
    </lineage>
</organism>
<feature type="transmembrane region" description="Helical" evidence="2">
    <location>
        <begin position="76"/>
        <end position="96"/>
    </location>
</feature>
<feature type="transmembrane region" description="Helical" evidence="2">
    <location>
        <begin position="154"/>
        <end position="174"/>
    </location>
</feature>
<dbReference type="SUPFAM" id="SSF103473">
    <property type="entry name" value="MFS general substrate transporter"/>
    <property type="match status" value="1"/>
</dbReference>
<keyword evidence="2" id="KW-0812">Transmembrane</keyword>
<name>A0A250X9X2_9CHLO</name>
<evidence type="ECO:0000313" key="4">
    <source>
        <dbReference type="Proteomes" id="UP000232323"/>
    </source>
</evidence>
<gene>
    <name evidence="3" type="ORF">CEUSTIGMA_g7331.t1</name>
</gene>
<protein>
    <submittedName>
        <fullName evidence="3">Uncharacterized protein</fullName>
    </submittedName>
</protein>
<evidence type="ECO:0000313" key="3">
    <source>
        <dbReference type="EMBL" id="GAX79891.1"/>
    </source>
</evidence>
<keyword evidence="2" id="KW-0472">Membrane</keyword>
<dbReference type="AlphaFoldDB" id="A0A250X9X2"/>
<comment type="caution">
    <text evidence="3">The sequence shown here is derived from an EMBL/GenBank/DDBJ whole genome shotgun (WGS) entry which is preliminary data.</text>
</comment>